<accession>A0A7I7JPJ7</accession>
<keyword evidence="1" id="KW-1133">Transmembrane helix</keyword>
<dbReference type="KEGG" id="mnm:MNVM_24190"/>
<feature type="transmembrane region" description="Helical" evidence="1">
    <location>
        <begin position="6"/>
        <end position="25"/>
    </location>
</feature>
<evidence type="ECO:0000256" key="1">
    <source>
        <dbReference type="SAM" id="Phobius"/>
    </source>
</evidence>
<evidence type="ECO:0000313" key="3">
    <source>
        <dbReference type="Proteomes" id="UP000466997"/>
    </source>
</evidence>
<gene>
    <name evidence="2" type="ORF">MNVM_24190</name>
</gene>
<sequence length="213" mass="23835">MTNAFIIAAGLCIAAGGSLDFLKLPLESRRRLYWYLAFLAGVFVFLAAYPDPAKTLGAIGVVLIATVGWAYVHTPYIRIRGRIYAFQPMHINAESEGETAKLQRHEQIATPPKIWWIIAGFLLAFGVAMCCSFLPGREGFSLQHYRELILYMAGFCVLFAIGMGYGEAKLRYPIAQGQRLQFIIASIFSAGLFAMLYLTTYYLTTRAIVRPRE</sequence>
<feature type="transmembrane region" description="Helical" evidence="1">
    <location>
        <begin position="32"/>
        <end position="49"/>
    </location>
</feature>
<keyword evidence="1" id="KW-0472">Membrane</keyword>
<feature type="transmembrane region" description="Helical" evidence="1">
    <location>
        <begin position="55"/>
        <end position="72"/>
    </location>
</feature>
<protein>
    <submittedName>
        <fullName evidence="2">Uncharacterized protein</fullName>
    </submittedName>
</protein>
<reference evidence="2 3" key="1">
    <citation type="journal article" date="2019" name="Emerg. Microbes Infect.">
        <title>Comprehensive subspecies identification of 175 nontuberculous mycobacteria species based on 7547 genomic profiles.</title>
        <authorList>
            <person name="Matsumoto Y."/>
            <person name="Kinjo T."/>
            <person name="Motooka D."/>
            <person name="Nabeya D."/>
            <person name="Jung N."/>
            <person name="Uechi K."/>
            <person name="Horii T."/>
            <person name="Iida T."/>
            <person name="Fujita J."/>
            <person name="Nakamura S."/>
        </authorList>
    </citation>
    <scope>NUCLEOTIDE SEQUENCE [LARGE SCALE GENOMIC DNA]</scope>
    <source>
        <strain evidence="2 3">JCM 6391</strain>
    </source>
</reference>
<feature type="transmembrane region" description="Helical" evidence="1">
    <location>
        <begin position="114"/>
        <end position="136"/>
    </location>
</feature>
<dbReference type="Proteomes" id="UP000466997">
    <property type="component" value="Chromosome"/>
</dbReference>
<keyword evidence="1" id="KW-0812">Transmembrane</keyword>
<evidence type="ECO:0000313" key="2">
    <source>
        <dbReference type="EMBL" id="BBX13338.1"/>
    </source>
</evidence>
<name>A0A7I7JPJ7_9MYCO</name>
<dbReference type="EMBL" id="AP022562">
    <property type="protein sequence ID" value="BBX13338.1"/>
    <property type="molecule type" value="Genomic_DNA"/>
</dbReference>
<proteinExistence type="predicted"/>
<dbReference type="AlphaFoldDB" id="A0A7I7JPJ7"/>
<keyword evidence="3" id="KW-1185">Reference proteome</keyword>
<feature type="transmembrane region" description="Helical" evidence="1">
    <location>
        <begin position="148"/>
        <end position="168"/>
    </location>
</feature>
<feature type="transmembrane region" description="Helical" evidence="1">
    <location>
        <begin position="180"/>
        <end position="203"/>
    </location>
</feature>
<dbReference type="RefSeq" id="WP_158019501.1">
    <property type="nucleotide sequence ID" value="NZ_AP022562.1"/>
</dbReference>
<organism evidence="2 3">
    <name type="scientific">Mycobacterium novum</name>
    <dbReference type="NCBI Taxonomy" id="2492438"/>
    <lineage>
        <taxon>Bacteria</taxon>
        <taxon>Bacillati</taxon>
        <taxon>Actinomycetota</taxon>
        <taxon>Actinomycetes</taxon>
        <taxon>Mycobacteriales</taxon>
        <taxon>Mycobacteriaceae</taxon>
        <taxon>Mycobacterium</taxon>
    </lineage>
</organism>